<dbReference type="Proteomes" id="UP000887013">
    <property type="component" value="Unassembled WGS sequence"/>
</dbReference>
<reference evidence="1" key="1">
    <citation type="submission" date="2020-08" db="EMBL/GenBank/DDBJ databases">
        <title>Multicomponent nature underlies the extraordinary mechanical properties of spider dragline silk.</title>
        <authorList>
            <person name="Kono N."/>
            <person name="Nakamura H."/>
            <person name="Mori M."/>
            <person name="Yoshida Y."/>
            <person name="Ohtoshi R."/>
            <person name="Malay A.D."/>
            <person name="Moran D.A.P."/>
            <person name="Tomita M."/>
            <person name="Numata K."/>
            <person name="Arakawa K."/>
        </authorList>
    </citation>
    <scope>NUCLEOTIDE SEQUENCE</scope>
</reference>
<sequence length="87" mass="10350">MLRMEQMQNIFSSFSAARLEVCHPEEHRSQPRGLPEAFQGFFIEKTHADAFYFRFLKILAFMRRICTLSCELRYFCVMKQDSSDESL</sequence>
<comment type="caution">
    <text evidence="1">The sequence shown here is derived from an EMBL/GenBank/DDBJ whole genome shotgun (WGS) entry which is preliminary data.</text>
</comment>
<protein>
    <submittedName>
        <fullName evidence="1">Uncharacterized protein</fullName>
    </submittedName>
</protein>
<proteinExistence type="predicted"/>
<dbReference type="AlphaFoldDB" id="A0A8X6TU15"/>
<organism evidence="1 2">
    <name type="scientific">Nephila pilipes</name>
    <name type="common">Giant wood spider</name>
    <name type="synonym">Nephila maculata</name>
    <dbReference type="NCBI Taxonomy" id="299642"/>
    <lineage>
        <taxon>Eukaryota</taxon>
        <taxon>Metazoa</taxon>
        <taxon>Ecdysozoa</taxon>
        <taxon>Arthropoda</taxon>
        <taxon>Chelicerata</taxon>
        <taxon>Arachnida</taxon>
        <taxon>Araneae</taxon>
        <taxon>Araneomorphae</taxon>
        <taxon>Entelegynae</taxon>
        <taxon>Araneoidea</taxon>
        <taxon>Nephilidae</taxon>
        <taxon>Nephila</taxon>
    </lineage>
</organism>
<evidence type="ECO:0000313" key="1">
    <source>
        <dbReference type="EMBL" id="GFT44064.1"/>
    </source>
</evidence>
<keyword evidence="2" id="KW-1185">Reference proteome</keyword>
<gene>
    <name evidence="1" type="ORF">NPIL_374101</name>
</gene>
<evidence type="ECO:0000313" key="2">
    <source>
        <dbReference type="Proteomes" id="UP000887013"/>
    </source>
</evidence>
<name>A0A8X6TU15_NEPPI</name>
<dbReference type="EMBL" id="BMAW01064220">
    <property type="protein sequence ID" value="GFT44064.1"/>
    <property type="molecule type" value="Genomic_DNA"/>
</dbReference>
<accession>A0A8X6TU15</accession>